<feature type="domain" description="Dynein axonemal assembly factor 5 TPR repeats" evidence="3">
    <location>
        <begin position="58"/>
        <end position="334"/>
    </location>
</feature>
<accession>A0ABN7STW9</accession>
<feature type="compositionally biased region" description="Basic and acidic residues" evidence="1">
    <location>
        <begin position="15"/>
        <end position="25"/>
    </location>
</feature>
<dbReference type="Gene3D" id="1.25.10.10">
    <property type="entry name" value="Leucine-rich Repeat Variant"/>
    <property type="match status" value="2"/>
</dbReference>
<evidence type="ECO:0000259" key="2">
    <source>
        <dbReference type="Pfam" id="PF24573"/>
    </source>
</evidence>
<keyword evidence="5" id="KW-1185">Reference proteome</keyword>
<evidence type="ECO:0000256" key="1">
    <source>
        <dbReference type="SAM" id="MobiDB-lite"/>
    </source>
</evidence>
<proteinExistence type="predicted"/>
<dbReference type="InterPro" id="IPR057978">
    <property type="entry name" value="TPR_DAAF5"/>
</dbReference>
<dbReference type="InterPro" id="IPR052623">
    <property type="entry name" value="DAAF5"/>
</dbReference>
<feature type="region of interest" description="Disordered" evidence="1">
    <location>
        <begin position="15"/>
        <end position="37"/>
    </location>
</feature>
<dbReference type="PANTHER" id="PTHR16216:SF2">
    <property type="entry name" value="DYNEIN AXONEMAL ASSEMBLY FACTOR 5"/>
    <property type="match status" value="1"/>
</dbReference>
<evidence type="ECO:0000259" key="3">
    <source>
        <dbReference type="Pfam" id="PF25757"/>
    </source>
</evidence>
<name>A0ABN7STW9_OIKDI</name>
<dbReference type="InterPro" id="IPR016024">
    <property type="entry name" value="ARM-type_fold"/>
</dbReference>
<dbReference type="Pfam" id="PF24573">
    <property type="entry name" value="HEAT_DAAF5"/>
    <property type="match status" value="1"/>
</dbReference>
<evidence type="ECO:0000313" key="4">
    <source>
        <dbReference type="EMBL" id="CAG5107538.1"/>
    </source>
</evidence>
<dbReference type="PANTHER" id="PTHR16216">
    <property type="entry name" value="DYNEIN ASSEMBLY FACTOR 5, AXONEMAL"/>
    <property type="match status" value="1"/>
</dbReference>
<dbReference type="Pfam" id="PF25757">
    <property type="entry name" value="TPR_DNAAF5"/>
    <property type="match status" value="1"/>
</dbReference>
<evidence type="ECO:0000313" key="5">
    <source>
        <dbReference type="Proteomes" id="UP001158576"/>
    </source>
</evidence>
<dbReference type="SUPFAM" id="SSF48371">
    <property type="entry name" value="ARM repeat"/>
    <property type="match status" value="1"/>
</dbReference>
<reference evidence="4 5" key="1">
    <citation type="submission" date="2021-04" db="EMBL/GenBank/DDBJ databases">
        <authorList>
            <person name="Bliznina A."/>
        </authorList>
    </citation>
    <scope>NUCLEOTIDE SEQUENCE [LARGE SCALE GENOMIC DNA]</scope>
</reference>
<dbReference type="InterPro" id="IPR011989">
    <property type="entry name" value="ARM-like"/>
</dbReference>
<dbReference type="Proteomes" id="UP001158576">
    <property type="component" value="Chromosome 1"/>
</dbReference>
<protein>
    <submittedName>
        <fullName evidence="4">Oidioi.mRNA.OKI2018_I69.chr1.g3375.t1.cds</fullName>
    </submittedName>
</protein>
<gene>
    <name evidence="4" type="ORF">OKIOD_LOCUS12140</name>
</gene>
<organism evidence="4 5">
    <name type="scientific">Oikopleura dioica</name>
    <name type="common">Tunicate</name>
    <dbReference type="NCBI Taxonomy" id="34765"/>
    <lineage>
        <taxon>Eukaryota</taxon>
        <taxon>Metazoa</taxon>
        <taxon>Chordata</taxon>
        <taxon>Tunicata</taxon>
        <taxon>Appendicularia</taxon>
        <taxon>Copelata</taxon>
        <taxon>Oikopleuridae</taxon>
        <taxon>Oikopleura</taxon>
    </lineage>
</organism>
<dbReference type="InterPro" id="IPR056497">
    <property type="entry name" value="HEAT_DAAF5"/>
</dbReference>
<feature type="domain" description="Dynein axonemal assembly factor 5 HEAT-repeat" evidence="2">
    <location>
        <begin position="345"/>
        <end position="509"/>
    </location>
</feature>
<dbReference type="EMBL" id="OU015566">
    <property type="protein sequence ID" value="CAG5107538.1"/>
    <property type="molecule type" value="Genomic_DNA"/>
</dbReference>
<sequence length="836" mass="96099">MVTFQEITEEIEKQKEEVTVLKESEPENAPSGASKDDLYEVEGNLRKAEQIQSNRNATRAQRKEGSRILTKVINSEPYEVLSDVKVLPQIVKLTCRLFADDSESIRTDATKNIEVLIDVLNNPNLLAGLIPTLESRLGTERIVEDCEELRLEQLRLIFRVIKNHPEVIPGYMPEISLILSRTLADPFVTARLVANEILRHMIATYPYNFHQYAEFMLPALFSSSNHQQSKVRASTVTSTWQLLKIAAPEHLRKNMSILVQRTFDTNATVRMALLIEVVDYLKTYRDRYSFFNLLIPILFGMFDDEDRAIAEKSKFEWNEIGAVFENENETDLKEEMDYPVAPPQAWPEGVPRSRLGCRELCGRNLMGMMNGLANDATDNLSLENRIMATRIYGLVISHCERNIHQHVPKIVEVINRACNDRDPQVRENGDQIANWLTILATPELVLKVVLPGVQGFAFGTLSILENFAKNVWNETELQNKLAKAIFKAMPHMVRDKRQIETVRRTLEHLSKRQNINVFNVVCSEIYCQALNDKETDYEPASIKNFGAPLDDVIGQVGVKFIQANQGSLKSWNQHSNEFWTWICFLQFARFHKIDAIFDGSRMIFEDLLDTRLENQRIRLKTVEVLFRLFQSDPESLPEQARKTLIALVSKNLTYRVGRIESAVKLASVSILCSLLPLESEMDQVMWYNGHEATIHSVVEDDEVCIRKHGLFLVSNLLHEISGQYLETDFLHKVLYKFLERLDDPHNDFRILATRCAQRIYSMLDQKFHGNYDKTLYGAHTEHGAKILILHFEDENPDVKSAVYDALKNLKKLDPERVAELAREKIPNSPRLAQLFE</sequence>